<name>A0A1F7I5P9_9BACT</name>
<evidence type="ECO:0008006" key="3">
    <source>
        <dbReference type="Google" id="ProtNLM"/>
    </source>
</evidence>
<evidence type="ECO:0000313" key="1">
    <source>
        <dbReference type="EMBL" id="OGK38675.1"/>
    </source>
</evidence>
<dbReference type="EMBL" id="MGAC01000005">
    <property type="protein sequence ID" value="OGK38675.1"/>
    <property type="molecule type" value="Genomic_DNA"/>
</dbReference>
<sequence length="94" mass="10811">MISINKLIWDEWNTAHISRHHVAPDEVEQVCHGDYVTLETYKGRVIVIGPTKTGNLLFIVLAPKEEGIYYPVTARVADRKERAYYKQIKGGDRK</sequence>
<accession>A0A1F7I5P9</accession>
<gene>
    <name evidence="1" type="ORF">A3F03_03545</name>
</gene>
<reference evidence="1 2" key="1">
    <citation type="journal article" date="2016" name="Nat. Commun.">
        <title>Thousands of microbial genomes shed light on interconnected biogeochemical processes in an aquifer system.</title>
        <authorList>
            <person name="Anantharaman K."/>
            <person name="Brown C.T."/>
            <person name="Hug L.A."/>
            <person name="Sharon I."/>
            <person name="Castelle C.J."/>
            <person name="Probst A.J."/>
            <person name="Thomas B.C."/>
            <person name="Singh A."/>
            <person name="Wilkins M.J."/>
            <person name="Karaoz U."/>
            <person name="Brodie E.L."/>
            <person name="Williams K.H."/>
            <person name="Hubbard S.S."/>
            <person name="Banfield J.F."/>
        </authorList>
    </citation>
    <scope>NUCLEOTIDE SEQUENCE [LARGE SCALE GENOMIC DNA]</scope>
</reference>
<dbReference type="Proteomes" id="UP000176803">
    <property type="component" value="Unassembled WGS sequence"/>
</dbReference>
<comment type="caution">
    <text evidence="1">The sequence shown here is derived from an EMBL/GenBank/DDBJ whole genome shotgun (WGS) entry which is preliminary data.</text>
</comment>
<protein>
    <recommendedName>
        <fullName evidence="3">Toxin</fullName>
    </recommendedName>
</protein>
<proteinExistence type="predicted"/>
<dbReference type="InterPro" id="IPR038573">
    <property type="entry name" value="BrnT_sf"/>
</dbReference>
<dbReference type="AlphaFoldDB" id="A0A1F7I5P9"/>
<organism evidence="1 2">
    <name type="scientific">Candidatus Roizmanbacteria bacterium RIFCSPHIGHO2_12_FULL_41_11</name>
    <dbReference type="NCBI Taxonomy" id="1802052"/>
    <lineage>
        <taxon>Bacteria</taxon>
        <taxon>Candidatus Roizmaniibacteriota</taxon>
    </lineage>
</organism>
<evidence type="ECO:0000313" key="2">
    <source>
        <dbReference type="Proteomes" id="UP000176803"/>
    </source>
</evidence>
<dbReference type="Gene3D" id="3.10.450.530">
    <property type="entry name" value="Ribonuclease toxin, BrnT, of type II toxin-antitoxin system"/>
    <property type="match status" value="1"/>
</dbReference>